<evidence type="ECO:0000256" key="2">
    <source>
        <dbReference type="PROSITE-ProRule" id="PRU00169"/>
    </source>
</evidence>
<proteinExistence type="predicted"/>
<name>A0A9W6B3X4_9FLAO</name>
<keyword evidence="5" id="KW-1185">Reference proteome</keyword>
<comment type="caution">
    <text evidence="4">The sequence shown here is derived from an EMBL/GenBank/DDBJ whole genome shotgun (WGS) entry which is preliminary data.</text>
</comment>
<dbReference type="SMART" id="SM00448">
    <property type="entry name" value="REC"/>
    <property type="match status" value="1"/>
</dbReference>
<reference evidence="4" key="1">
    <citation type="submission" date="2022-07" db="EMBL/GenBank/DDBJ databases">
        <title>Taxonomy of Novel Oxalotrophic and Methylotrophic Bacteria.</title>
        <authorList>
            <person name="Sahin N."/>
            <person name="Tani A."/>
        </authorList>
    </citation>
    <scope>NUCLEOTIDE SEQUENCE</scope>
    <source>
        <strain evidence="4">AM327</strain>
    </source>
</reference>
<dbReference type="PANTHER" id="PTHR43547">
    <property type="entry name" value="TWO-COMPONENT HISTIDINE KINASE"/>
    <property type="match status" value="1"/>
</dbReference>
<protein>
    <submittedName>
        <fullName evidence="4">Two-component system response regulator</fullName>
    </submittedName>
</protein>
<evidence type="ECO:0000256" key="1">
    <source>
        <dbReference type="ARBA" id="ARBA00022553"/>
    </source>
</evidence>
<gene>
    <name evidence="4" type="ORF">NBRC110019_03710</name>
</gene>
<dbReference type="InterPro" id="IPR011006">
    <property type="entry name" value="CheY-like_superfamily"/>
</dbReference>
<dbReference type="PANTHER" id="PTHR43547:SF2">
    <property type="entry name" value="HYBRID SIGNAL TRANSDUCTION HISTIDINE KINASE C"/>
    <property type="match status" value="1"/>
</dbReference>
<dbReference type="Pfam" id="PF00072">
    <property type="entry name" value="Response_reg"/>
    <property type="match status" value="1"/>
</dbReference>
<evidence type="ECO:0000259" key="3">
    <source>
        <dbReference type="PROSITE" id="PS50110"/>
    </source>
</evidence>
<feature type="modified residue" description="4-aspartylphosphate" evidence="2">
    <location>
        <position position="53"/>
    </location>
</feature>
<dbReference type="Proteomes" id="UP001143545">
    <property type="component" value="Unassembled WGS sequence"/>
</dbReference>
<dbReference type="Gene3D" id="3.40.50.2300">
    <property type="match status" value="1"/>
</dbReference>
<feature type="domain" description="Response regulatory" evidence="3">
    <location>
        <begin position="4"/>
        <end position="120"/>
    </location>
</feature>
<dbReference type="AlphaFoldDB" id="A0A9W6B3X4"/>
<dbReference type="EMBL" id="BRVP01000002">
    <property type="protein sequence ID" value="GLB51332.1"/>
    <property type="molecule type" value="Genomic_DNA"/>
</dbReference>
<sequence>MNMKILVIDDKETLSDLVAQFLSSSYDVTTKSNGIEALAWLQQSNVPDLIITDLQMPKMGGLEFIDQVKQSGFFSEIPVMVLSCKSSSKDRIECLKAGAVDYMVKPFNPEELLIRIENILENTNQ</sequence>
<accession>A0A9W6B3X4</accession>
<dbReference type="PROSITE" id="PS50110">
    <property type="entry name" value="RESPONSE_REGULATORY"/>
    <property type="match status" value="1"/>
</dbReference>
<dbReference type="SUPFAM" id="SSF52172">
    <property type="entry name" value="CheY-like"/>
    <property type="match status" value="1"/>
</dbReference>
<keyword evidence="1 2" id="KW-0597">Phosphoprotein</keyword>
<evidence type="ECO:0000313" key="5">
    <source>
        <dbReference type="Proteomes" id="UP001143545"/>
    </source>
</evidence>
<evidence type="ECO:0000313" key="4">
    <source>
        <dbReference type="EMBL" id="GLB51332.1"/>
    </source>
</evidence>
<dbReference type="InterPro" id="IPR001789">
    <property type="entry name" value="Sig_transdc_resp-reg_receiver"/>
</dbReference>
<dbReference type="GO" id="GO:0000155">
    <property type="term" value="F:phosphorelay sensor kinase activity"/>
    <property type="evidence" value="ECO:0007669"/>
    <property type="project" value="TreeGrafter"/>
</dbReference>
<organism evidence="4 5">
    <name type="scientific">Neptunitalea chrysea</name>
    <dbReference type="NCBI Taxonomy" id="1647581"/>
    <lineage>
        <taxon>Bacteria</taxon>
        <taxon>Pseudomonadati</taxon>
        <taxon>Bacteroidota</taxon>
        <taxon>Flavobacteriia</taxon>
        <taxon>Flavobacteriales</taxon>
        <taxon>Flavobacteriaceae</taxon>
        <taxon>Neptunitalea</taxon>
    </lineage>
</organism>